<reference evidence="4 5" key="1">
    <citation type="journal article" date="2016" name="Sci. Rep.">
        <title>Insights into Adaptations to a Near-Obligate Nematode Endoparasitic Lifestyle from the Finished Genome of Drechmeria coniospora.</title>
        <authorList>
            <person name="Zhang L."/>
            <person name="Zhou Z."/>
            <person name="Guo Q."/>
            <person name="Fokkens L."/>
            <person name="Miskei M."/>
            <person name="Pocsi I."/>
            <person name="Zhang W."/>
            <person name="Chen M."/>
            <person name="Wang L."/>
            <person name="Sun Y."/>
            <person name="Donzelli B.G."/>
            <person name="Gibson D.M."/>
            <person name="Nelson D.R."/>
            <person name="Luo J.G."/>
            <person name="Rep M."/>
            <person name="Liu H."/>
            <person name="Yang S."/>
            <person name="Wang J."/>
            <person name="Krasnoff S.B."/>
            <person name="Xu Y."/>
            <person name="Molnar I."/>
            <person name="Lin M."/>
        </authorList>
    </citation>
    <scope>NUCLEOTIDE SEQUENCE [LARGE SCALE GENOMIC DNA]</scope>
    <source>
        <strain evidence="4 5">ARSEF 6962</strain>
    </source>
</reference>
<name>A0A151GA95_DRECN</name>
<protein>
    <recommendedName>
        <fullName evidence="3">F-box domain-containing protein</fullName>
    </recommendedName>
</protein>
<feature type="region of interest" description="Disordered" evidence="1">
    <location>
        <begin position="292"/>
        <end position="323"/>
    </location>
</feature>
<dbReference type="AlphaFoldDB" id="A0A151GA95"/>
<evidence type="ECO:0000313" key="5">
    <source>
        <dbReference type="Proteomes" id="UP000076580"/>
    </source>
</evidence>
<feature type="domain" description="F-box" evidence="3">
    <location>
        <begin position="583"/>
        <end position="628"/>
    </location>
</feature>
<feature type="region of interest" description="Disordered" evidence="1">
    <location>
        <begin position="537"/>
        <end position="581"/>
    </location>
</feature>
<dbReference type="InterPro" id="IPR001810">
    <property type="entry name" value="F-box_dom"/>
</dbReference>
<gene>
    <name evidence="4" type="ORF">DCS_05959</name>
</gene>
<evidence type="ECO:0000256" key="2">
    <source>
        <dbReference type="SAM" id="SignalP"/>
    </source>
</evidence>
<dbReference type="RefSeq" id="XP_040653361.1">
    <property type="nucleotide sequence ID" value="XM_040803257.1"/>
</dbReference>
<accession>A0A151GA95</accession>
<proteinExistence type="predicted"/>
<keyword evidence="5" id="KW-1185">Reference proteome</keyword>
<feature type="chain" id="PRO_5007580351" description="F-box domain-containing protein" evidence="2">
    <location>
        <begin position="21"/>
        <end position="1030"/>
    </location>
</feature>
<organism evidence="4 5">
    <name type="scientific">Drechmeria coniospora</name>
    <name type="common">Nematophagous fungus</name>
    <name type="synonym">Meria coniospora</name>
    <dbReference type="NCBI Taxonomy" id="98403"/>
    <lineage>
        <taxon>Eukaryota</taxon>
        <taxon>Fungi</taxon>
        <taxon>Dikarya</taxon>
        <taxon>Ascomycota</taxon>
        <taxon>Pezizomycotina</taxon>
        <taxon>Sordariomycetes</taxon>
        <taxon>Hypocreomycetidae</taxon>
        <taxon>Hypocreales</taxon>
        <taxon>Ophiocordycipitaceae</taxon>
        <taxon>Drechmeria</taxon>
    </lineage>
</organism>
<evidence type="ECO:0000256" key="1">
    <source>
        <dbReference type="SAM" id="MobiDB-lite"/>
    </source>
</evidence>
<dbReference type="EMBL" id="LAYC01000003">
    <property type="protein sequence ID" value="KYK54009.1"/>
    <property type="molecule type" value="Genomic_DNA"/>
</dbReference>
<dbReference type="GeneID" id="63718602"/>
<keyword evidence="2" id="KW-0732">Signal</keyword>
<dbReference type="PROSITE" id="PS50181">
    <property type="entry name" value="FBOX"/>
    <property type="match status" value="1"/>
</dbReference>
<dbReference type="Proteomes" id="UP000076580">
    <property type="component" value="Chromosome 03"/>
</dbReference>
<dbReference type="InParanoid" id="A0A151GA95"/>
<sequence>MQLLMRLCGLFLASLSCVHAAAPTATDRCPQGEPTWPDLIRNVSTFDDGRRELSDRGLDCGRTDDGDYWCAPQRSADGDGDWHRFDRLSIRVDLGVRDNDKQEYNLDAYFGDESILKTGDEAHLTKLVRNLKGGEVAVVDVALPAVFGTKTPPPPCASEFQDRAEPDEKERFRHPRYAGPMPPFLPRKLSPFLPLPSLQYHEINRRVHTKAVSDSFAWMFYNVVWTAPLDFRFWAGILYNSSKRREPAMLGAAGGGVREDVAEKATAEGLCRAPIAALRRAGWFRGAGADVTATARQPPSEHQPQQPAMGPRLGSERHPSTTWRRGIGTRVGARMTPAGPTCSTGFALRARVHTLEIFPAPACLPSVVVHSHVPGCLLYFTWVPGTGRALTLDGTCRGVSKYYAVRSTCKLHRQFCPVTVRYLHLGHGQYLRAHPQVIANAYEPLQSNSGLRVLGRVPTANDQVRMPPSYDDEQVFEYGVPGRVRRGVTYVQAWCSYGVPSDASDYAALTASTLPAPARDAFTPVSASHAWQPLSSTRLAPRPLGTAPPSPTVRVPRPRRRGRRSRRRCRSRPVGRSLPSVTPMSLADLPPELCVSVLKRLCLADLRSVAVVGRPLALLAEPLLYAAVEVAWSGREAAPLASLLRSLVREPERRGHVRSLRLVGNVEDEFEADELPELDAAAFPVAGMAAFVRSTAVPHADRWVDELRSGSVDAVVAVLVAMLPNLAELHLGANFTVDNGLLGEMLRRAVCEPSEHPRLPTFAALGRVDFSRRADECYRREASNSADVLPLFYLPNVRHLAVSVDNPSEFAWPVSAPPTPSSVTELELRRLRESRLRPLLAVLVHLRRLHWHWYYQEDLDEPVSAPVVELDTIAAALSAVRATLTHLTIRADTCPAFSYGAYDPPRLRTRASLDGLAELGILTSLCIPWAFVAGFSKHAAKPLDRALPPNLEMLALTSDLCHHDEWHWDDGSIVLAVQRALESRPEPPRTKLRTVVLPLPVGHGELAAEWMRALARIGADAGVDLRLPSS</sequence>
<dbReference type="STRING" id="98403.A0A151GA95"/>
<evidence type="ECO:0000259" key="3">
    <source>
        <dbReference type="PROSITE" id="PS50181"/>
    </source>
</evidence>
<feature type="compositionally biased region" description="Basic residues" evidence="1">
    <location>
        <begin position="556"/>
        <end position="573"/>
    </location>
</feature>
<feature type="compositionally biased region" description="Polar residues" evidence="1">
    <location>
        <begin position="294"/>
        <end position="306"/>
    </location>
</feature>
<dbReference type="PROSITE" id="PS51257">
    <property type="entry name" value="PROKAR_LIPOPROTEIN"/>
    <property type="match status" value="1"/>
</dbReference>
<comment type="caution">
    <text evidence="4">The sequence shown here is derived from an EMBL/GenBank/DDBJ whole genome shotgun (WGS) entry which is preliminary data.</text>
</comment>
<feature type="signal peptide" evidence="2">
    <location>
        <begin position="1"/>
        <end position="20"/>
    </location>
</feature>
<evidence type="ECO:0000313" key="4">
    <source>
        <dbReference type="EMBL" id="KYK54009.1"/>
    </source>
</evidence>